<reference evidence="1" key="1">
    <citation type="submission" date="2020-11" db="EMBL/GenBank/DDBJ databases">
        <title>Complete genome sequence of a novel pathogenic Methylobacterium strain isolated from rice in Vietnam.</title>
        <authorList>
            <person name="Lai K."/>
            <person name="Okazaki S."/>
            <person name="Higashi K."/>
            <person name="Mori H."/>
            <person name="Toyoda A."/>
            <person name="Kurokawa K."/>
        </authorList>
    </citation>
    <scope>NUCLEOTIDE SEQUENCE</scope>
    <source>
        <strain evidence="1">VL1</strain>
    </source>
</reference>
<accession>A0A8H9C9H1</accession>
<proteinExistence type="predicted"/>
<organism evidence="1 2">
    <name type="scientific">Methylobacterium indicum</name>
    <dbReference type="NCBI Taxonomy" id="1775910"/>
    <lineage>
        <taxon>Bacteria</taxon>
        <taxon>Pseudomonadati</taxon>
        <taxon>Pseudomonadota</taxon>
        <taxon>Alphaproteobacteria</taxon>
        <taxon>Hyphomicrobiales</taxon>
        <taxon>Methylobacteriaceae</taxon>
        <taxon>Methylobacterium</taxon>
    </lineage>
</organism>
<evidence type="ECO:0008006" key="3">
    <source>
        <dbReference type="Google" id="ProtNLM"/>
    </source>
</evidence>
<evidence type="ECO:0000313" key="2">
    <source>
        <dbReference type="Proteomes" id="UP000663508"/>
    </source>
</evidence>
<protein>
    <recommendedName>
        <fullName evidence="3">DUF4926 domain-containing protein</fullName>
    </recommendedName>
</protein>
<dbReference type="EMBL" id="AP024145">
    <property type="protein sequence ID" value="BCM87051.1"/>
    <property type="molecule type" value="Genomic_DNA"/>
</dbReference>
<name>A0A8H9C9H1_9HYPH</name>
<sequence>MRYPAGMSIEVSYTLRKAEPGALLRELDDVRVTTDVTTDDGDTIAAGTEGTVVAVWNAGEAYDVEFPEPMGALATVKAADLVRVGRSVP</sequence>
<dbReference type="RefSeq" id="WP_244748742.1">
    <property type="nucleotide sequence ID" value="NZ_AP024145.1"/>
</dbReference>
<gene>
    <name evidence="1" type="ORF">mvi_55120</name>
</gene>
<evidence type="ECO:0000313" key="1">
    <source>
        <dbReference type="EMBL" id="BCM87051.1"/>
    </source>
</evidence>
<dbReference type="KEGG" id="mind:mvi_55120"/>
<dbReference type="AlphaFoldDB" id="A0A8H9C9H1"/>
<dbReference type="Proteomes" id="UP000663508">
    <property type="component" value="Chromosome"/>
</dbReference>